<name>A0A6J4MXP9_9BACT</name>
<feature type="compositionally biased region" description="Basic residues" evidence="1">
    <location>
        <begin position="199"/>
        <end position="210"/>
    </location>
</feature>
<reference evidence="2" key="1">
    <citation type="submission" date="2020-02" db="EMBL/GenBank/DDBJ databases">
        <authorList>
            <person name="Meier V. D."/>
        </authorList>
    </citation>
    <scope>NUCLEOTIDE SEQUENCE</scope>
    <source>
        <strain evidence="2">AVDCRST_MAG68</strain>
    </source>
</reference>
<evidence type="ECO:0000313" key="2">
    <source>
        <dbReference type="EMBL" id="CAA9369257.1"/>
    </source>
</evidence>
<evidence type="ECO:0000256" key="1">
    <source>
        <dbReference type="SAM" id="MobiDB-lite"/>
    </source>
</evidence>
<gene>
    <name evidence="2" type="ORF">AVDCRST_MAG68-5329</name>
</gene>
<protein>
    <submittedName>
        <fullName evidence="2">Uncharacterized protein</fullName>
    </submittedName>
</protein>
<feature type="compositionally biased region" description="Basic and acidic residues" evidence="1">
    <location>
        <begin position="1"/>
        <end position="10"/>
    </location>
</feature>
<accession>A0A6J4MXP9</accession>
<organism evidence="2">
    <name type="scientific">uncultured Gemmatimonadota bacterium</name>
    <dbReference type="NCBI Taxonomy" id="203437"/>
    <lineage>
        <taxon>Bacteria</taxon>
        <taxon>Pseudomonadati</taxon>
        <taxon>Gemmatimonadota</taxon>
        <taxon>environmental samples</taxon>
    </lineage>
</organism>
<feature type="non-terminal residue" evidence="2">
    <location>
        <position position="277"/>
    </location>
</feature>
<feature type="region of interest" description="Disordered" evidence="1">
    <location>
        <begin position="1"/>
        <end position="277"/>
    </location>
</feature>
<feature type="compositionally biased region" description="Basic residues" evidence="1">
    <location>
        <begin position="18"/>
        <end position="33"/>
    </location>
</feature>
<feature type="compositionally biased region" description="Gly residues" evidence="1">
    <location>
        <begin position="64"/>
        <end position="89"/>
    </location>
</feature>
<feature type="compositionally biased region" description="Basic residues" evidence="1">
    <location>
        <begin position="264"/>
        <end position="277"/>
    </location>
</feature>
<sequence length="277" mass="29581">ERPRRVRPDSPGRCSPGRARHGRARCSRRRRRARPGEPGAGGGRDARWARRPHPARAHRLHAGAAGGGRRAPFPGRGGAGGGGAHGHGGAVPHLWHRGGRVRAPPELRPPPAARLDFPRGRPGLGGGGVRDAGERSDRGVPLSTPRRGGVGGRRHAGALRLGCAQPRPAPPHRVRPGDAGPAHGPPPLLRDPRDVGRRPPARRRARRRRPGPGCPPRDRRPPAGPRLRPALRLRRDGLLGTGDAPRLARAPDASAPPEEGVLRGRGRARKRFSRNLL</sequence>
<dbReference type="EMBL" id="CADCTW010000236">
    <property type="protein sequence ID" value="CAA9369257.1"/>
    <property type="molecule type" value="Genomic_DNA"/>
</dbReference>
<dbReference type="AlphaFoldDB" id="A0A6J4MXP9"/>
<feature type="non-terminal residue" evidence="2">
    <location>
        <position position="1"/>
    </location>
</feature>
<feature type="compositionally biased region" description="Basic residues" evidence="1">
    <location>
        <begin position="49"/>
        <end position="61"/>
    </location>
</feature>
<proteinExistence type="predicted"/>